<accession>A0A8S1F135</accession>
<keyword evidence="1" id="KW-0732">Signal</keyword>
<keyword evidence="4" id="KW-1185">Reference proteome</keyword>
<feature type="domain" description="DUF7773" evidence="2">
    <location>
        <begin position="22"/>
        <end position="135"/>
    </location>
</feature>
<dbReference type="AlphaFoldDB" id="A0A8S1F135"/>
<dbReference type="Pfam" id="PF24982">
    <property type="entry name" value="DUF7773"/>
    <property type="match status" value="1"/>
</dbReference>
<feature type="signal peptide" evidence="1">
    <location>
        <begin position="1"/>
        <end position="22"/>
    </location>
</feature>
<dbReference type="OrthoDB" id="5850587at2759"/>
<evidence type="ECO:0000256" key="1">
    <source>
        <dbReference type="SAM" id="SignalP"/>
    </source>
</evidence>
<comment type="caution">
    <text evidence="3">The sequence shown here is derived from an EMBL/GenBank/DDBJ whole genome shotgun (WGS) entry which is preliminary data.</text>
</comment>
<evidence type="ECO:0000313" key="4">
    <source>
        <dbReference type="Proteomes" id="UP000494206"/>
    </source>
</evidence>
<dbReference type="Proteomes" id="UP000494206">
    <property type="component" value="Unassembled WGS sequence"/>
</dbReference>
<proteinExistence type="predicted"/>
<dbReference type="EMBL" id="CADEPM010000005">
    <property type="protein sequence ID" value="CAB3406169.1"/>
    <property type="molecule type" value="Genomic_DNA"/>
</dbReference>
<protein>
    <recommendedName>
        <fullName evidence="2">DUF7773 domain-containing protein</fullName>
    </recommendedName>
</protein>
<gene>
    <name evidence="3" type="ORF">CBOVIS_LOCUS8279</name>
</gene>
<dbReference type="InterPro" id="IPR056675">
    <property type="entry name" value="DUF7773"/>
</dbReference>
<name>A0A8S1F135_9PELO</name>
<organism evidence="3 4">
    <name type="scientific">Caenorhabditis bovis</name>
    <dbReference type="NCBI Taxonomy" id="2654633"/>
    <lineage>
        <taxon>Eukaryota</taxon>
        <taxon>Metazoa</taxon>
        <taxon>Ecdysozoa</taxon>
        <taxon>Nematoda</taxon>
        <taxon>Chromadorea</taxon>
        <taxon>Rhabditida</taxon>
        <taxon>Rhabditina</taxon>
        <taxon>Rhabditomorpha</taxon>
        <taxon>Rhabditoidea</taxon>
        <taxon>Rhabditidae</taxon>
        <taxon>Peloderinae</taxon>
        <taxon>Caenorhabditis</taxon>
    </lineage>
</organism>
<feature type="chain" id="PRO_5035875200" description="DUF7773 domain-containing protein" evidence="1">
    <location>
        <begin position="23"/>
        <end position="165"/>
    </location>
</feature>
<evidence type="ECO:0000259" key="2">
    <source>
        <dbReference type="Pfam" id="PF24982"/>
    </source>
</evidence>
<evidence type="ECO:0000313" key="3">
    <source>
        <dbReference type="EMBL" id="CAB3406169.1"/>
    </source>
</evidence>
<sequence length="165" mass="18888">METPMIGTILQFVVLLGPIGDALECYDSSYPVPHRRSECAPDQMCYSEYYAINRSGLIRQYYDRFCVHKSHCLYRGIDESCPTLIDLDEQMQNLFAKHHAKSNPGSVKYSEFCCCSTDLCNDVNHKRVYDKYGLQITISTDQIFSGALRNSANLVGFLIFLLIFR</sequence>
<reference evidence="3 4" key="1">
    <citation type="submission" date="2020-04" db="EMBL/GenBank/DDBJ databases">
        <authorList>
            <person name="Laetsch R D."/>
            <person name="Stevens L."/>
            <person name="Kumar S."/>
            <person name="Blaxter L. M."/>
        </authorList>
    </citation>
    <scope>NUCLEOTIDE SEQUENCE [LARGE SCALE GENOMIC DNA]</scope>
</reference>